<proteinExistence type="predicted"/>
<comment type="caution">
    <text evidence="1">The sequence shown here is derived from an EMBL/GenBank/DDBJ whole genome shotgun (WGS) entry which is preliminary data.</text>
</comment>
<dbReference type="Proteomes" id="UP000284220">
    <property type="component" value="Unassembled WGS sequence"/>
</dbReference>
<protein>
    <submittedName>
        <fullName evidence="1">Uncharacterized protein</fullName>
    </submittedName>
</protein>
<name>A0A414EBI8_9FIRM</name>
<reference evidence="1 2" key="1">
    <citation type="submission" date="2018-08" db="EMBL/GenBank/DDBJ databases">
        <title>A genome reference for cultivated species of the human gut microbiota.</title>
        <authorList>
            <person name="Zou Y."/>
            <person name="Xue W."/>
            <person name="Luo G."/>
        </authorList>
    </citation>
    <scope>NUCLEOTIDE SEQUENCE [LARGE SCALE GENOMIC DNA]</scope>
    <source>
        <strain evidence="1 2">AM22-9LB</strain>
    </source>
</reference>
<gene>
    <name evidence="1" type="ORF">DW272_13095</name>
</gene>
<dbReference type="AlphaFoldDB" id="A0A414EBI8"/>
<accession>A0A414EBI8</accession>
<organism evidence="1 2">
    <name type="scientific">Blautia obeum</name>
    <dbReference type="NCBI Taxonomy" id="40520"/>
    <lineage>
        <taxon>Bacteria</taxon>
        <taxon>Bacillati</taxon>
        <taxon>Bacillota</taxon>
        <taxon>Clostridia</taxon>
        <taxon>Lachnospirales</taxon>
        <taxon>Lachnospiraceae</taxon>
        <taxon>Blautia</taxon>
    </lineage>
</organism>
<evidence type="ECO:0000313" key="1">
    <source>
        <dbReference type="EMBL" id="RHG16095.1"/>
    </source>
</evidence>
<sequence length="229" mass="26161">MVNSKNLTIVTISTILFGLLSKWLVGVPYMAWGYVDNLFIASFILWMFYSTILYMAIKIENGKNENYLKLGFTGVVFGLISACLKMGLDAIIEHFTKFAGNLIVTAFMMEMGVLVFGSTLILVLYVHVAKKKVLWNKSMKNFTLGLGGIVGVYVTVILYYLWQLKHWMEKFADLDIIKEIGEKQGMLNLSTKYAQESTMVGMIVYVLFFIVLWIALKKNTENKEFDDKF</sequence>
<dbReference type="RefSeq" id="WP_118041486.1">
    <property type="nucleotide sequence ID" value="NZ_JBCJBY010000003.1"/>
</dbReference>
<dbReference type="EMBL" id="QRHZ01000007">
    <property type="protein sequence ID" value="RHG16095.1"/>
    <property type="molecule type" value="Genomic_DNA"/>
</dbReference>
<evidence type="ECO:0000313" key="2">
    <source>
        <dbReference type="Proteomes" id="UP000284220"/>
    </source>
</evidence>